<feature type="region of interest" description="Disordered" evidence="2">
    <location>
        <begin position="503"/>
        <end position="594"/>
    </location>
</feature>
<sequence length="913" mass="95649">MSAAGLSTDPEKVQLARALLDREQRGQQLEEEVRKLRGMLSRGGPDGGDNVVKGPSGWRGPTRSPAAAAVSRPESSPVAQRRSRCASAAAVGPAHQSLCSCCSPGSSTPAARRPASPGAWRSCCTAAAAGGSGSGRGGRPHTADAWAAAEAFGADVGLVAEPVAVLRDVLNLRPRFGSGPAAAVDWRRPGVGRSCGSMCRVPQPGVTTAASQEEFGLDCAYKKHHQQPPQQPQEPHQHPQLLQVAVEERLRGAYRAMLLQLQHRYASERERQEETHKLQLQEQAEEHAMHMRELAAAHAAELAAASKQLEREAVGRRADVQRLEALLSAARAAVESSQGQLAAARAAAEALQAQLQLQRATHEAELLHVRQVTLPLRQHDEIVAQLRAEWDAALQQRERDYAGLLQQLMELRQQMSSTGVSTGAGAQAAGSGSSSSSSNGGSAPDHDTPAGSDRGSSSSCDGPGSSATAAKARASSVGPEVESVHFGGGSSCGENVAIQQLKPRAAKATAHPHIRKAEPEPAASSAQSVAVSPQPQAKATTDAGPQPSVMGTMHVASGPQVPPAAASEAAGSGGTALSLQAPLRPFGSTPVTAAPELDPQCQLQQLRHLRQSRPGSSQPGHQHPSARTVPPLERPRGQQLQQQQQQRPPSVTASPGAQSCCSSADLDADGLGTAVFELSEDTRRTAFGAVAAAAAAMAAGAPDVTPKSRGPMERPTSAGSISLGRSTCHRPAVATWGAHSGNPAAVGKVLRCLRCGLNDVSSPGECRFHPALLAQPGSLVFSPEWLTCQAAGHTLDTAGCLVRPQHFYEPRMLLKAQMGPSPQGPQQQRQGQAPALAGRKKRPPALRVKESGYQWLRQLAAGLQWWHHRRGLGLRLDTAGQLGRAGVGPVSVAAWQLEAEHEQEWGVVPGRLL</sequence>
<feature type="compositionally biased region" description="Low complexity" evidence="2">
    <location>
        <begin position="564"/>
        <end position="581"/>
    </location>
</feature>
<reference evidence="3" key="1">
    <citation type="journal article" date="2020" name="bioRxiv">
        <title>Comparative genomics of Chlamydomonas.</title>
        <authorList>
            <person name="Craig R.J."/>
            <person name="Hasan A.R."/>
            <person name="Ness R.W."/>
            <person name="Keightley P.D."/>
        </authorList>
    </citation>
    <scope>NUCLEOTIDE SEQUENCE</scope>
    <source>
        <strain evidence="3">CCAP 11/173</strain>
    </source>
</reference>
<feature type="compositionally biased region" description="Polar residues" evidence="2">
    <location>
        <begin position="651"/>
        <end position="660"/>
    </location>
</feature>
<dbReference type="PANTHER" id="PTHR46007:SF8">
    <property type="entry name" value="C2H2-TYPE DOMAIN-CONTAINING PROTEIN"/>
    <property type="match status" value="1"/>
</dbReference>
<feature type="coiled-coil region" evidence="1">
    <location>
        <begin position="320"/>
        <end position="363"/>
    </location>
</feature>
<dbReference type="GO" id="GO:0045944">
    <property type="term" value="P:positive regulation of transcription by RNA polymerase II"/>
    <property type="evidence" value="ECO:0007669"/>
    <property type="project" value="TreeGrafter"/>
</dbReference>
<evidence type="ECO:0000256" key="2">
    <source>
        <dbReference type="SAM" id="MobiDB-lite"/>
    </source>
</evidence>
<feature type="compositionally biased region" description="Low complexity" evidence="2">
    <location>
        <begin position="451"/>
        <end position="476"/>
    </location>
</feature>
<evidence type="ECO:0000313" key="3">
    <source>
        <dbReference type="EMBL" id="KAG2437083.1"/>
    </source>
</evidence>
<feature type="compositionally biased region" description="Low complexity" evidence="2">
    <location>
        <begin position="637"/>
        <end position="649"/>
    </location>
</feature>
<feature type="region of interest" description="Disordered" evidence="2">
    <location>
        <begin position="36"/>
        <end position="80"/>
    </location>
</feature>
<organism evidence="3 4">
    <name type="scientific">Chlamydomonas schloesseri</name>
    <dbReference type="NCBI Taxonomy" id="2026947"/>
    <lineage>
        <taxon>Eukaryota</taxon>
        <taxon>Viridiplantae</taxon>
        <taxon>Chlorophyta</taxon>
        <taxon>core chlorophytes</taxon>
        <taxon>Chlorophyceae</taxon>
        <taxon>CS clade</taxon>
        <taxon>Chlamydomonadales</taxon>
        <taxon>Chlamydomonadaceae</taxon>
        <taxon>Chlamydomonas</taxon>
    </lineage>
</organism>
<evidence type="ECO:0000256" key="1">
    <source>
        <dbReference type="SAM" id="Coils"/>
    </source>
</evidence>
<feature type="region of interest" description="Disordered" evidence="2">
    <location>
        <begin position="702"/>
        <end position="724"/>
    </location>
</feature>
<dbReference type="EMBL" id="JAEHOD010000047">
    <property type="protein sequence ID" value="KAG2437083.1"/>
    <property type="molecule type" value="Genomic_DNA"/>
</dbReference>
<dbReference type="Proteomes" id="UP000613740">
    <property type="component" value="Unassembled WGS sequence"/>
</dbReference>
<protein>
    <submittedName>
        <fullName evidence="3">Uncharacterized protein</fullName>
    </submittedName>
</protein>
<keyword evidence="4" id="KW-1185">Reference proteome</keyword>
<feature type="compositionally biased region" description="Low complexity" evidence="2">
    <location>
        <begin position="520"/>
        <end position="537"/>
    </location>
</feature>
<dbReference type="AlphaFoldDB" id="A0A835W4K5"/>
<feature type="compositionally biased region" description="Low complexity" evidence="2">
    <location>
        <begin position="416"/>
        <end position="443"/>
    </location>
</feature>
<feature type="region of interest" description="Disordered" evidence="2">
    <location>
        <begin position="609"/>
        <end position="660"/>
    </location>
</feature>
<dbReference type="InterPro" id="IPR051647">
    <property type="entry name" value="Mediator_comp_sub12"/>
</dbReference>
<evidence type="ECO:0000313" key="4">
    <source>
        <dbReference type="Proteomes" id="UP000613740"/>
    </source>
</evidence>
<feature type="region of interest" description="Disordered" evidence="2">
    <location>
        <begin position="816"/>
        <end position="844"/>
    </location>
</feature>
<proteinExistence type="predicted"/>
<dbReference type="GO" id="GO:0016592">
    <property type="term" value="C:mediator complex"/>
    <property type="evidence" value="ECO:0007669"/>
    <property type="project" value="TreeGrafter"/>
</dbReference>
<dbReference type="PANTHER" id="PTHR46007">
    <property type="entry name" value="MEDIATOR OF RNA POLYMERASE II TRANSCRIPTION SUBUNIT 12"/>
    <property type="match status" value="1"/>
</dbReference>
<accession>A0A835W4K5</accession>
<keyword evidence="1" id="KW-0175">Coiled coil</keyword>
<dbReference type="OrthoDB" id="543752at2759"/>
<dbReference type="GO" id="GO:0003713">
    <property type="term" value="F:transcription coactivator activity"/>
    <property type="evidence" value="ECO:0007669"/>
    <property type="project" value="TreeGrafter"/>
</dbReference>
<feature type="compositionally biased region" description="Low complexity" evidence="2">
    <location>
        <begin position="816"/>
        <end position="837"/>
    </location>
</feature>
<feature type="region of interest" description="Disordered" evidence="2">
    <location>
        <begin position="416"/>
        <end position="476"/>
    </location>
</feature>
<name>A0A835W4K5_9CHLO</name>
<comment type="caution">
    <text evidence="3">The sequence shown here is derived from an EMBL/GenBank/DDBJ whole genome shotgun (WGS) entry which is preliminary data.</text>
</comment>
<gene>
    <name evidence="3" type="ORF">HYH02_011342</name>
</gene>